<evidence type="ECO:0000256" key="1">
    <source>
        <dbReference type="SAM" id="MobiDB-lite"/>
    </source>
</evidence>
<dbReference type="RefSeq" id="XP_035343867.1">
    <property type="nucleotide sequence ID" value="XM_035487974.1"/>
</dbReference>
<gene>
    <name evidence="2" type="ORF">TRUGW13939_04807</name>
    <name evidence="3" type="ORF">TRUGW13939_09205</name>
    <name evidence="4" type="ORF">TRUGW13939_11536</name>
</gene>
<dbReference type="Proteomes" id="UP000509510">
    <property type="component" value="Chromosome VI"/>
</dbReference>
<dbReference type="EMBL" id="CP055903">
    <property type="protein sequence ID" value="QKX64362.1"/>
    <property type="molecule type" value="Genomic_DNA"/>
</dbReference>
<reference evidence="5" key="2">
    <citation type="submission" date="2020-06" db="EMBL/GenBank/DDBJ databases">
        <title>A chromosome-scale genome assembly of Talaromyces rugulosus W13939.</title>
        <authorList>
            <person name="Wang B."/>
            <person name="Guo L."/>
            <person name="Ye K."/>
            <person name="Wang L."/>
        </authorList>
    </citation>
    <scope>NUCLEOTIDE SEQUENCE [LARGE SCALE GENOMIC DNA]</scope>
    <source>
        <strain evidence="5">W13939</strain>
    </source>
</reference>
<organism evidence="2 5">
    <name type="scientific">Talaromyces rugulosus</name>
    <name type="common">Penicillium rugulosum</name>
    <dbReference type="NCBI Taxonomy" id="121627"/>
    <lineage>
        <taxon>Eukaryota</taxon>
        <taxon>Fungi</taxon>
        <taxon>Dikarya</taxon>
        <taxon>Ascomycota</taxon>
        <taxon>Pezizomycotina</taxon>
        <taxon>Eurotiomycetes</taxon>
        <taxon>Eurotiomycetidae</taxon>
        <taxon>Eurotiales</taxon>
        <taxon>Trichocomaceae</taxon>
        <taxon>Talaromyces</taxon>
        <taxon>Talaromyces sect. Islandici</taxon>
    </lineage>
</organism>
<dbReference type="AlphaFoldDB" id="A0A7H8QUP4"/>
<dbReference type="EMBL" id="CP055902">
    <property type="protein sequence ID" value="QKX62049.1"/>
    <property type="molecule type" value="Genomic_DNA"/>
</dbReference>
<feature type="region of interest" description="Disordered" evidence="1">
    <location>
        <begin position="341"/>
        <end position="386"/>
    </location>
</feature>
<feature type="region of interest" description="Disordered" evidence="1">
    <location>
        <begin position="1"/>
        <end position="47"/>
    </location>
</feature>
<evidence type="ECO:0008006" key="6">
    <source>
        <dbReference type="Google" id="ProtNLM"/>
    </source>
</evidence>
<dbReference type="OrthoDB" id="4365667at2759"/>
<feature type="compositionally biased region" description="Basic and acidic residues" evidence="1">
    <location>
        <begin position="124"/>
        <end position="133"/>
    </location>
</feature>
<keyword evidence="5" id="KW-1185">Reference proteome</keyword>
<sequence length="386" mass="44334">MVRPVSMGEDRQGPVQEAQADPMGANESSEAPGRRLTFGLEDLELDEHLSPTQMNEQEFLSLCRTDPQRLFDRMYEQQDKSAQQAEDLRIQNEKEQQSLMVEVANLKQTIRDQTAAMRELIEERDTAQDRADRTGWGTPAPEGKHTKSTKLPDGQVLVDGKDPKFESWLIDVEGKLEANADHYPTAQARMAYVKSMCKGEAANHLLARMRKDSPDRYHDVDDIFDHLRTLYQDANRVINAKMELRRLMMRDTKFQPFLSQFVLLAQDAGLATSEWKEDLFYKLSFELQRAMIKESNDPRVSYQEFVKECSTTANRLEQINTSEKRARPHLFIPKAILSRSKKVSTEHQKDADRRDGLFNEEIRQEATGEALSRGVGKDEPTVEQRA</sequence>
<dbReference type="Proteomes" id="UP000509510">
    <property type="component" value="Chromosome II"/>
</dbReference>
<evidence type="ECO:0000313" key="2">
    <source>
        <dbReference type="EMBL" id="QKX57689.1"/>
    </source>
</evidence>
<dbReference type="KEGG" id="trg:TRUGW13939_04807"/>
<feature type="compositionally biased region" description="Basic and acidic residues" evidence="1">
    <location>
        <begin position="375"/>
        <end position="386"/>
    </location>
</feature>
<dbReference type="Proteomes" id="UP000509510">
    <property type="component" value="Chromosome V"/>
</dbReference>
<dbReference type="GeneID" id="55992307"/>
<reference evidence="2" key="1">
    <citation type="journal article" date="2020" name="Mol. Plant Microbe">
        <title>Chromosome-scale genome assembly of Talaromyces rugulosus W13939, a mycoparasitic fungus and promising biocontrol agent.</title>
        <authorList>
            <person name="Wang B."/>
            <person name="Guo L."/>
            <person name="Ye K."/>
            <person name="Wang L."/>
        </authorList>
    </citation>
    <scope>NUCLEOTIDE SEQUENCE</scope>
    <source>
        <strain evidence="2">W13939</strain>
    </source>
</reference>
<name>A0A7H8QUP4_TALRU</name>
<evidence type="ECO:0000313" key="3">
    <source>
        <dbReference type="EMBL" id="QKX62049.1"/>
    </source>
</evidence>
<proteinExistence type="predicted"/>
<evidence type="ECO:0000313" key="4">
    <source>
        <dbReference type="EMBL" id="QKX64362.1"/>
    </source>
</evidence>
<feature type="compositionally biased region" description="Basic and acidic residues" evidence="1">
    <location>
        <begin position="343"/>
        <end position="366"/>
    </location>
</feature>
<dbReference type="EMBL" id="CP055899">
    <property type="protein sequence ID" value="QKX57689.1"/>
    <property type="molecule type" value="Genomic_DNA"/>
</dbReference>
<evidence type="ECO:0000313" key="5">
    <source>
        <dbReference type="Proteomes" id="UP000509510"/>
    </source>
</evidence>
<protein>
    <recommendedName>
        <fullName evidence="6">Retrotransposon gag domain-containing protein</fullName>
    </recommendedName>
</protein>
<accession>A0A7H8QUP4</accession>
<feature type="region of interest" description="Disordered" evidence="1">
    <location>
        <begin position="124"/>
        <end position="156"/>
    </location>
</feature>